<keyword evidence="2" id="KW-0479">Metal-binding</keyword>
<accession>A0A3A5HGE1</accession>
<protein>
    <submittedName>
        <fullName evidence="7">Rieske (2Fe-2S) protein</fullName>
    </submittedName>
</protein>
<dbReference type="Proteomes" id="UP000276542">
    <property type="component" value="Unassembled WGS sequence"/>
</dbReference>
<feature type="domain" description="Rieske" evidence="6">
    <location>
        <begin position="52"/>
        <end position="146"/>
    </location>
</feature>
<dbReference type="AlphaFoldDB" id="A0A3A5HGE1"/>
<keyword evidence="8" id="KW-1185">Reference proteome</keyword>
<dbReference type="GO" id="GO:0046872">
    <property type="term" value="F:metal ion binding"/>
    <property type="evidence" value="ECO:0007669"/>
    <property type="project" value="UniProtKB-KW"/>
</dbReference>
<dbReference type="RefSeq" id="WP_120061094.1">
    <property type="nucleotide sequence ID" value="NZ_QYRP01000002.1"/>
</dbReference>
<keyword evidence="4" id="KW-0411">Iron-sulfur</keyword>
<keyword evidence="3" id="KW-0408">Iron</keyword>
<comment type="caution">
    <text evidence="7">The sequence shown here is derived from an EMBL/GenBank/DDBJ whole genome shotgun (WGS) entry which is preliminary data.</text>
</comment>
<dbReference type="PROSITE" id="PS51318">
    <property type="entry name" value="TAT"/>
    <property type="match status" value="1"/>
</dbReference>
<proteinExistence type="predicted"/>
<evidence type="ECO:0000259" key="6">
    <source>
        <dbReference type="PROSITE" id="PS51296"/>
    </source>
</evidence>
<name>A0A3A5HGE1_9ACTN</name>
<dbReference type="GO" id="GO:0051537">
    <property type="term" value="F:2 iron, 2 sulfur cluster binding"/>
    <property type="evidence" value="ECO:0007669"/>
    <property type="project" value="UniProtKB-KW"/>
</dbReference>
<dbReference type="PROSITE" id="PS51296">
    <property type="entry name" value="RIESKE"/>
    <property type="match status" value="1"/>
</dbReference>
<keyword evidence="1" id="KW-0001">2Fe-2S</keyword>
<evidence type="ECO:0000256" key="2">
    <source>
        <dbReference type="ARBA" id="ARBA00022723"/>
    </source>
</evidence>
<evidence type="ECO:0000256" key="4">
    <source>
        <dbReference type="ARBA" id="ARBA00023014"/>
    </source>
</evidence>
<evidence type="ECO:0000256" key="3">
    <source>
        <dbReference type="ARBA" id="ARBA00023004"/>
    </source>
</evidence>
<reference evidence="8" key="1">
    <citation type="submission" date="2018-09" db="EMBL/GenBank/DDBJ databases">
        <authorList>
            <person name="Zhu H."/>
        </authorList>
    </citation>
    <scope>NUCLEOTIDE SEQUENCE [LARGE SCALE GENOMIC DNA]</scope>
    <source>
        <strain evidence="8">K1W22B-1</strain>
    </source>
</reference>
<dbReference type="PROSITE" id="PS51257">
    <property type="entry name" value="PROKAR_LIPOPROTEIN"/>
    <property type="match status" value="1"/>
</dbReference>
<dbReference type="SUPFAM" id="SSF50022">
    <property type="entry name" value="ISP domain"/>
    <property type="match status" value="1"/>
</dbReference>
<evidence type="ECO:0000313" key="8">
    <source>
        <dbReference type="Proteomes" id="UP000276542"/>
    </source>
</evidence>
<dbReference type="OrthoDB" id="25106at2"/>
<sequence length="147" mass="14574">MSEEPRPTRRIVFTGLGALGVAAALAGCGGGTSSGPDAGSTQKTTSAGSAGDVLAKTSEVPVGGGIILTDKSIVITQPKAGEFEAFSSVCKHQGFPVGKVEDGTITCLQHGTTYDAATGERTAGPAPTGSALDKVEIKVDGDQILAA</sequence>
<organism evidence="7 8">
    <name type="scientific">Nocardioides cavernaquae</name>
    <dbReference type="NCBI Taxonomy" id="2321396"/>
    <lineage>
        <taxon>Bacteria</taxon>
        <taxon>Bacillati</taxon>
        <taxon>Actinomycetota</taxon>
        <taxon>Actinomycetes</taxon>
        <taxon>Propionibacteriales</taxon>
        <taxon>Nocardioidaceae</taxon>
        <taxon>Nocardioides</taxon>
    </lineage>
</organism>
<evidence type="ECO:0000256" key="1">
    <source>
        <dbReference type="ARBA" id="ARBA00022714"/>
    </source>
</evidence>
<dbReference type="GO" id="GO:0016705">
    <property type="term" value="F:oxidoreductase activity, acting on paired donors, with incorporation or reduction of molecular oxygen"/>
    <property type="evidence" value="ECO:0007669"/>
    <property type="project" value="UniProtKB-ARBA"/>
</dbReference>
<gene>
    <name evidence="7" type="ORF">D4739_13440</name>
</gene>
<dbReference type="CDD" id="cd03467">
    <property type="entry name" value="Rieske"/>
    <property type="match status" value="1"/>
</dbReference>
<dbReference type="Pfam" id="PF00355">
    <property type="entry name" value="Rieske"/>
    <property type="match status" value="1"/>
</dbReference>
<dbReference type="InterPro" id="IPR017941">
    <property type="entry name" value="Rieske_2Fe-2S"/>
</dbReference>
<dbReference type="Gene3D" id="2.102.10.10">
    <property type="entry name" value="Rieske [2Fe-2S] iron-sulphur domain"/>
    <property type="match status" value="1"/>
</dbReference>
<evidence type="ECO:0000313" key="7">
    <source>
        <dbReference type="EMBL" id="RJS47124.1"/>
    </source>
</evidence>
<dbReference type="EMBL" id="QYRP01000002">
    <property type="protein sequence ID" value="RJS47124.1"/>
    <property type="molecule type" value="Genomic_DNA"/>
</dbReference>
<dbReference type="GO" id="GO:0004497">
    <property type="term" value="F:monooxygenase activity"/>
    <property type="evidence" value="ECO:0007669"/>
    <property type="project" value="UniProtKB-ARBA"/>
</dbReference>
<feature type="region of interest" description="Disordered" evidence="5">
    <location>
        <begin position="31"/>
        <end position="51"/>
    </location>
</feature>
<dbReference type="InterPro" id="IPR006311">
    <property type="entry name" value="TAT_signal"/>
</dbReference>
<evidence type="ECO:0000256" key="5">
    <source>
        <dbReference type="SAM" id="MobiDB-lite"/>
    </source>
</evidence>
<dbReference type="InterPro" id="IPR036922">
    <property type="entry name" value="Rieske_2Fe-2S_sf"/>
</dbReference>